<proteinExistence type="predicted"/>
<evidence type="ECO:0000313" key="7">
    <source>
        <dbReference type="Proteomes" id="UP000193925"/>
    </source>
</evidence>
<reference evidence="5 7" key="4">
    <citation type="submission" date="2017-03" db="EMBL/GenBank/DDBJ databases">
        <authorList>
            <person name="Regsiter A."/>
            <person name="William W."/>
        </authorList>
    </citation>
    <scope>NUCLEOTIDE SEQUENCE [LARGE SCALE GENOMIC DNA]</scope>
    <source>
        <strain evidence="5">PRJEB5721</strain>
    </source>
</reference>
<feature type="compositionally biased region" description="Polar residues" evidence="1">
    <location>
        <begin position="135"/>
        <end position="147"/>
    </location>
</feature>
<reference evidence="2" key="1">
    <citation type="submission" date="2014-03" db="EMBL/GenBank/DDBJ databases">
        <authorList>
            <person name="Genoscope - CEA"/>
        </authorList>
    </citation>
    <scope>NUCLEOTIDE SEQUENCE [LARGE SCALE GENOMIC DNA]</scope>
    <source>
        <strain evidence="2">CF27</strain>
    </source>
</reference>
<gene>
    <name evidence="5" type="ORF">AFERRI_50688</name>
    <name evidence="2" type="ORF">AFERRI_530020</name>
    <name evidence="3" type="ORF">BBC27_14695</name>
    <name evidence="4" type="ORF">H2515_11535</name>
</gene>
<evidence type="ECO:0000256" key="1">
    <source>
        <dbReference type="SAM" id="MobiDB-lite"/>
    </source>
</evidence>
<reference evidence="3 6" key="3">
    <citation type="submission" date="2016-07" db="EMBL/GenBank/DDBJ databases">
        <title>Draft genome of a psychrotolerant acidophile Acidithiobacillus ferrivorans strain YL15.</title>
        <authorList>
            <person name="Peng T."/>
            <person name="Ma L."/>
            <person name="Nan M."/>
            <person name="An N."/>
            <person name="Wang M."/>
            <person name="Qiu G."/>
            <person name="Zeng W."/>
        </authorList>
    </citation>
    <scope>NUCLEOTIDE SEQUENCE [LARGE SCALE GENOMIC DNA]</scope>
    <source>
        <strain evidence="3 6">YL15</strain>
    </source>
</reference>
<evidence type="ECO:0000313" key="2">
    <source>
        <dbReference type="EMBL" id="CDQ11125.1"/>
    </source>
</evidence>
<feature type="region of interest" description="Disordered" evidence="1">
    <location>
        <begin position="120"/>
        <end position="147"/>
    </location>
</feature>
<dbReference type="EMBL" id="LT841305">
    <property type="protein sequence ID" value="SMH67487.1"/>
    <property type="molecule type" value="Genomic_DNA"/>
</dbReference>
<evidence type="ECO:0000313" key="8">
    <source>
        <dbReference type="Proteomes" id="UP000595420"/>
    </source>
</evidence>
<keyword evidence="7" id="KW-1185">Reference proteome</keyword>
<dbReference type="Proteomes" id="UP000093129">
    <property type="component" value="Unassembled WGS sequence"/>
</dbReference>
<name>A0A060URS2_9PROT</name>
<reference evidence="2" key="2">
    <citation type="submission" date="2014-07" db="EMBL/GenBank/DDBJ databases">
        <title>Initial genome analysis of the psychrotolerant acidophile Acidithiobacillus ferrivorans CF27: insights into iron and sulfur oxidation pathways and into biofilm formation.</title>
        <authorList>
            <person name="Talla E."/>
            <person name="Hedrich S."/>
            <person name="Mangenot S."/>
            <person name="Ji B."/>
            <person name="Johnson D.B."/>
            <person name="Barbe V."/>
            <person name="Bonnefoy V."/>
        </authorList>
    </citation>
    <scope>NUCLEOTIDE SEQUENCE [LARGE SCALE GENOMIC DNA]</scope>
    <source>
        <strain evidence="2">CF27</strain>
    </source>
</reference>
<dbReference type="AlphaFoldDB" id="A0A060URS2"/>
<accession>A0A060URS2</accession>
<sequence length="147" mass="16763">MRPETLKLLQAVATRKVQITAQQAAEQQRRLQQATAHEVLFLQHAAKLEVRTRQWLDQDSGCPTHLLLGAQHFHKAMHTALDLQHSTILHLQETQAIAAATAGAAQRLQRQIMHLFTQQQQGEASTQRQQEQRLNDNLCTRPRVTQQ</sequence>
<evidence type="ECO:0000313" key="6">
    <source>
        <dbReference type="Proteomes" id="UP000093129"/>
    </source>
</evidence>
<evidence type="ECO:0000313" key="5">
    <source>
        <dbReference type="EMBL" id="SMH67487.1"/>
    </source>
</evidence>
<evidence type="ECO:0008006" key="9">
    <source>
        <dbReference type="Google" id="ProtNLM"/>
    </source>
</evidence>
<organism evidence="2">
    <name type="scientific">Acidithiobacillus ferrivorans</name>
    <dbReference type="NCBI Taxonomy" id="160808"/>
    <lineage>
        <taxon>Bacteria</taxon>
        <taxon>Pseudomonadati</taxon>
        <taxon>Pseudomonadota</taxon>
        <taxon>Acidithiobacillia</taxon>
        <taxon>Acidithiobacillales</taxon>
        <taxon>Acidithiobacillaceae</taxon>
        <taxon>Acidithiobacillus</taxon>
    </lineage>
</organism>
<dbReference type="Proteomes" id="UP000193925">
    <property type="component" value="Chromosome AFERRI"/>
</dbReference>
<dbReference type="Proteomes" id="UP000595420">
    <property type="component" value="Chromosome"/>
</dbReference>
<dbReference type="EMBL" id="CP059488">
    <property type="protein sequence ID" value="QQD72050.1"/>
    <property type="molecule type" value="Genomic_DNA"/>
</dbReference>
<evidence type="ECO:0000313" key="4">
    <source>
        <dbReference type="EMBL" id="QQD72050.1"/>
    </source>
</evidence>
<evidence type="ECO:0000313" key="3">
    <source>
        <dbReference type="EMBL" id="OCB02144.1"/>
    </source>
</evidence>
<protein>
    <recommendedName>
        <fullName evidence="9">Flagellar FliJ protein</fullName>
    </recommendedName>
</protein>
<reference evidence="4 8" key="5">
    <citation type="submission" date="2020-07" db="EMBL/GenBank/DDBJ databases">
        <title>Complete genome sequence analysis of Acidithiobacillus ferrivorans XJFY6S-08 reveals extreme environmental adaptation to alpine acid mine drainage.</title>
        <authorList>
            <person name="Yan L."/>
            <person name="Ni Y."/>
        </authorList>
    </citation>
    <scope>NUCLEOTIDE SEQUENCE [LARGE SCALE GENOMIC DNA]</scope>
    <source>
        <strain evidence="4 8">XJFY6S-08</strain>
    </source>
</reference>
<dbReference type="EMBL" id="MASQ01000100">
    <property type="protein sequence ID" value="OCB02144.1"/>
    <property type="molecule type" value="Genomic_DNA"/>
</dbReference>
<feature type="compositionally biased region" description="Polar residues" evidence="1">
    <location>
        <begin position="120"/>
        <end position="129"/>
    </location>
</feature>
<dbReference type="EMBL" id="CCCS020000049">
    <property type="protein sequence ID" value="CDQ11125.1"/>
    <property type="molecule type" value="Genomic_DNA"/>
</dbReference>
<dbReference type="RefSeq" id="WP_035194025.1">
    <property type="nucleotide sequence ID" value="NZ_CCCS020000049.1"/>
</dbReference>